<dbReference type="OrthoDB" id="1490335at2"/>
<accession>A0A4V1ZCR3</accession>
<dbReference type="EMBL" id="SEWF01000042">
    <property type="protein sequence ID" value="RYU93560.1"/>
    <property type="molecule type" value="Genomic_DNA"/>
</dbReference>
<dbReference type="NCBIfam" id="NF045639">
    <property type="entry name" value="GCX_COOH"/>
    <property type="match status" value="1"/>
</dbReference>
<comment type="caution">
    <text evidence="2">The sequence shown here is derived from an EMBL/GenBank/DDBJ whole genome shotgun (WGS) entry which is preliminary data.</text>
</comment>
<proteinExistence type="predicted"/>
<dbReference type="GO" id="GO:0004553">
    <property type="term" value="F:hydrolase activity, hydrolyzing O-glycosyl compounds"/>
    <property type="evidence" value="ECO:0007669"/>
    <property type="project" value="UniProtKB-ARBA"/>
</dbReference>
<dbReference type="SUPFAM" id="SSF49899">
    <property type="entry name" value="Concanavalin A-like lectins/glucanases"/>
    <property type="match status" value="1"/>
</dbReference>
<evidence type="ECO:0000313" key="3">
    <source>
        <dbReference type="Proteomes" id="UP000293162"/>
    </source>
</evidence>
<dbReference type="RefSeq" id="WP_130023318.1">
    <property type="nucleotide sequence ID" value="NZ_SEWF01000042.1"/>
</dbReference>
<evidence type="ECO:0000256" key="1">
    <source>
        <dbReference type="SAM" id="SignalP"/>
    </source>
</evidence>
<dbReference type="PANTHER" id="PTHR42535">
    <property type="entry name" value="OOKINETE PROTEIN, PUTATIVE-RELATED"/>
    <property type="match status" value="1"/>
</dbReference>
<name>A0A4V1ZCR3_9BACT</name>
<dbReference type="AlphaFoldDB" id="A0A4V1ZCR3"/>
<gene>
    <name evidence="2" type="ORF">EWM59_21515</name>
</gene>
<feature type="signal peptide" evidence="1">
    <location>
        <begin position="1"/>
        <end position="23"/>
    </location>
</feature>
<feature type="chain" id="PRO_5020674160" evidence="1">
    <location>
        <begin position="24"/>
        <end position="327"/>
    </location>
</feature>
<sequence length="327" mass="35656">MIQKMLFLPNVLFVLSISFSAFSQLPSYVPANGLVGYWGFNGNANDDSGNSNNGIPSDVTLTSDRFGNTNSAYQFNGSNSRIDVNNAFFNIGWNSFTISCWTYSTSFLNPNNYNDSQVILNTDPHNGIAITLYGQNNPFRQEFDDKYVFLAGSDPGSKGWDIVEYTGYSNATRTINTWNHVVLVKNGTNYDFYINGVLDKTVIGNNKATHYYCKIVFGGEASYIPAEVFLGKLDDYGIWNRALSAVEIANLYNSTPCINQLTLASPIDDLSIGEHVKAGIEIKATNKVTGSAKLNLTARAMEMNPGFSVNNGSVLSTSVSAVIGGCN</sequence>
<keyword evidence="1" id="KW-0732">Signal</keyword>
<dbReference type="GO" id="GO:0005975">
    <property type="term" value="P:carbohydrate metabolic process"/>
    <property type="evidence" value="ECO:0007669"/>
    <property type="project" value="UniProtKB-ARBA"/>
</dbReference>
<reference evidence="2 3" key="1">
    <citation type="submission" date="2019-02" db="EMBL/GenBank/DDBJ databases">
        <title>Bacterial novel species Emticicia sp. 17J42-9 isolated from soil.</title>
        <authorList>
            <person name="Jung H.-Y."/>
        </authorList>
    </citation>
    <scope>NUCLEOTIDE SEQUENCE [LARGE SCALE GENOMIC DNA]</scope>
    <source>
        <strain evidence="2 3">17J42-9</strain>
    </source>
</reference>
<evidence type="ECO:0000313" key="2">
    <source>
        <dbReference type="EMBL" id="RYU93560.1"/>
    </source>
</evidence>
<keyword evidence="3" id="KW-1185">Reference proteome</keyword>
<protein>
    <submittedName>
        <fullName evidence="2">LamG domain-containing protein</fullName>
    </submittedName>
</protein>
<dbReference type="Gene3D" id="2.60.120.200">
    <property type="match status" value="1"/>
</dbReference>
<dbReference type="Pfam" id="PF13385">
    <property type="entry name" value="Laminin_G_3"/>
    <property type="match status" value="1"/>
</dbReference>
<dbReference type="InterPro" id="IPR013320">
    <property type="entry name" value="ConA-like_dom_sf"/>
</dbReference>
<organism evidence="2 3">
    <name type="scientific">Emticicia agri</name>
    <dbReference type="NCBI Taxonomy" id="2492393"/>
    <lineage>
        <taxon>Bacteria</taxon>
        <taxon>Pseudomonadati</taxon>
        <taxon>Bacteroidota</taxon>
        <taxon>Cytophagia</taxon>
        <taxon>Cytophagales</taxon>
        <taxon>Leadbetterellaceae</taxon>
        <taxon>Emticicia</taxon>
    </lineage>
</organism>
<dbReference type="InterPro" id="IPR055015">
    <property type="entry name" value="GCX_COOH"/>
</dbReference>
<dbReference type="Proteomes" id="UP000293162">
    <property type="component" value="Unassembled WGS sequence"/>
</dbReference>
<dbReference type="PANTHER" id="PTHR42535:SF2">
    <property type="entry name" value="CHROMOSOME UNDETERMINED SCAFFOLD_146, WHOLE GENOME SHOTGUN SEQUENCE"/>
    <property type="match status" value="1"/>
</dbReference>